<feature type="domain" description="Alpha-2-macroglobulin" evidence="14">
    <location>
        <begin position="1039"/>
        <end position="1129"/>
    </location>
</feature>
<evidence type="ECO:0000256" key="8">
    <source>
        <dbReference type="ARBA" id="ARBA00023180"/>
    </source>
</evidence>
<dbReference type="InterPro" id="IPR041555">
    <property type="entry name" value="MG3"/>
</dbReference>
<evidence type="ECO:0000256" key="7">
    <source>
        <dbReference type="ARBA" id="ARBA00023157"/>
    </source>
</evidence>
<keyword evidence="5" id="KW-0732">Signal</keyword>
<dbReference type="Pfam" id="PF07703">
    <property type="entry name" value="A2M_BRD"/>
    <property type="match status" value="1"/>
</dbReference>
<dbReference type="InterPro" id="IPR050473">
    <property type="entry name" value="A2M/Complement_sys"/>
</dbReference>
<comment type="subunit">
    <text evidence="10">Heterodimer of a TEP1-N chain and an TEP1-C chain non-covalently linked. Forms a complex composed of TEP1-N and TEP1-C heterodimer, LRIM1 and APL1C; the interaction stabilizes TEP1-N and TEP1-C heterodimer, prevents its binding to tissues while circulating in the hemolymph and protects the thioester bond from hydrolysis. Mature TEP1 and to a lesser extent full-length TEP1 interact with SPCLIP1; the interaction is induced by microbial infection.</text>
</comment>
<dbReference type="SUPFAM" id="SSF81296">
    <property type="entry name" value="E set domains"/>
    <property type="match status" value="1"/>
</dbReference>
<keyword evidence="8" id="KW-0325">Glycoprotein</keyword>
<dbReference type="Pfam" id="PF00207">
    <property type="entry name" value="A2M"/>
    <property type="match status" value="1"/>
</dbReference>
<evidence type="ECO:0000256" key="10">
    <source>
        <dbReference type="ARBA" id="ARBA00063781"/>
    </source>
</evidence>
<evidence type="ECO:0000256" key="3">
    <source>
        <dbReference type="ARBA" id="ARBA00022525"/>
    </source>
</evidence>
<evidence type="ECO:0000256" key="5">
    <source>
        <dbReference type="ARBA" id="ARBA00022729"/>
    </source>
</evidence>
<comment type="caution">
    <text evidence="16">The sequence shown here is derived from an EMBL/GenBank/DDBJ whole genome shotgun (WGS) entry which is preliminary data.</text>
</comment>
<dbReference type="InterPro" id="IPR002890">
    <property type="entry name" value="MG2"/>
</dbReference>
<evidence type="ECO:0000256" key="4">
    <source>
        <dbReference type="ARBA" id="ARBA00022690"/>
    </source>
</evidence>
<keyword evidence="17" id="KW-1185">Reference proteome</keyword>
<dbReference type="InterPro" id="IPR040839">
    <property type="entry name" value="MG4"/>
</dbReference>
<dbReference type="SUPFAM" id="SSF48239">
    <property type="entry name" value="Terpenoid cyclases/Protein prenyltransferases"/>
    <property type="match status" value="1"/>
</dbReference>
<dbReference type="SMART" id="SM01361">
    <property type="entry name" value="A2M_recep"/>
    <property type="match status" value="1"/>
</dbReference>
<dbReference type="GO" id="GO:0005615">
    <property type="term" value="C:extracellular space"/>
    <property type="evidence" value="ECO:0007669"/>
    <property type="project" value="InterPro"/>
</dbReference>
<dbReference type="PANTHER" id="PTHR11412">
    <property type="entry name" value="MACROGLOBULIN / COMPLEMENT"/>
    <property type="match status" value="1"/>
</dbReference>
<dbReference type="InterPro" id="IPR013783">
    <property type="entry name" value="Ig-like_fold"/>
</dbReference>
<dbReference type="Pfam" id="PF07677">
    <property type="entry name" value="A2M_recep"/>
    <property type="match status" value="1"/>
</dbReference>
<dbReference type="EMBL" id="JAFNEN010000564">
    <property type="protein sequence ID" value="KAG8180424.1"/>
    <property type="molecule type" value="Genomic_DNA"/>
</dbReference>
<evidence type="ECO:0000259" key="13">
    <source>
        <dbReference type="SMART" id="SM01359"/>
    </source>
</evidence>
<dbReference type="Gene3D" id="6.20.50.160">
    <property type="match status" value="1"/>
</dbReference>
<evidence type="ECO:0000256" key="12">
    <source>
        <dbReference type="SAM" id="MobiDB-lite"/>
    </source>
</evidence>
<keyword evidence="3" id="KW-0964">Secreted</keyword>
<evidence type="ECO:0000256" key="1">
    <source>
        <dbReference type="ARBA" id="ARBA00004613"/>
    </source>
</evidence>
<evidence type="ECO:0000256" key="11">
    <source>
        <dbReference type="ARBA" id="ARBA00078071"/>
    </source>
</evidence>
<dbReference type="Gene3D" id="1.50.10.20">
    <property type="match status" value="1"/>
</dbReference>
<sequence>MCRFQVHFVTKKKRRTKMELRNSIFFLTFCCTIFAFGTSAVREGNGYIFTSPRVVAINQNNQLQMLRFGNLEAGSFKVSIFYKENYDSNETLASTTEYQLEKGKKQSIYQLYVSPFPKDYVYGGRIQIEGETGGQKFGGNDSVRFETPKNAIIVIQTDKGLYKTGQTVRIRFLCLDSDLRPSNRRNDVGEVYIEDPKGTRLFQQKGIYLGKGLAETQFLLADEPFLGTWKITLKTQNYTESTTFDVKEYQLPKYEVKIKFPPFTLATTSIVPITICANFTYGKPVQGTLNLNVSIDEPYYYYRSSQSERTYPVDQQHIKLDGCYTYNANITALQKDPANPNYYSRIKVLANVVQEGTGVQINATEYLDRTTSPLQLSFDSDNNNRNYFKPGLPYNGKVIVKNPDGTPAGEEIIELSYTVTKQRVIAGYLGTRTVQFKKNFTAESNGQIKFTIPPQNVDATSISLNAQSYKYSGNVVLNNPSAYQSLSPFYSPSGSYIQLANVEETIPCGTQKQFKLLFTSPPNSEYKFYYEVLKKGKAVQSGTKKVTFTEEDNLSYRFENDNRLINDKRETLVPSKAQEGRKHSSSSGSSSSEEDDDKCPAARESRFVPMVGEAKIAIDVDPSLSDGFSILLFYVRSDGETVADTRNFKVDKCLKNKVSFKFADQVKQPGQNTSIQIAASPNSLCGVRAIDKSVTLLNNNNQLTKDKIFQLINDMNIDDYYPDDLCNQDNPKQPGLEDKIILPPGPDSSSSSDDTYAVFQTSGLLTISNLRLFTRQCKNNDYRPPGRPVYYDSPRGGGSAEDEEYETGEYASAEYDSVEDGGVSTVSAVAVRNKFPETWLFEMELVGCLYNNAVAFALTTYKSEKLLNEPNRNVNLVARDAFISTPVYIPEPDGRAIRIAPAGPGAVSSVSAVEVRRNFPETWLFELELVGYVNVKPKSAVFYDGFATTPAFATVEDGAVQSFVIPNRKVSFVSAVASGKTSQKRGFLRWNWSAGKVSKILIPNAPRAFIAPAGPNAPGAPAPVSTESAVDVRQNFPETWLFEMELVGPSGQLSTQKTLPDTITDWIGDAVCVSSKDGLGISDTASIKGFQLFFISYTLPDNAIRGEVFTVVVSVTSYANGPLPIAVSLDDPEGFEVVSGTVNKNVCIQPGSGQNIPVKLKATTVGNVNITVRAETAKDSKVCGSSGSSQYARDAITQSLEVEAEGFPVQQIRSNLFCPLDKSTQSSDTYNLAIPNDSVNGSQRAFLDVTGNILGPSIRNIDNLVALPTGCGEQNLVKFVPNILVIDYLSAIGELDDKTKSKAIRNLNTGYQRELTYQRDDNSFSAFGNSDPSGSMFLTAFVTRSFREAQRYITIDDNVIQNAQKWIVSKQMKNGCFPDVGQIIDNGLQGGIEKDNTPTTITAYVLASLLISKFDNQTIIDKAAKCLKDNPPKTPYEIFLVAYAEALAGKKGQAQKRIDDVKPLAQTDENGAETYFNPNGTDSVDLETVAYAVITNLQLNNNLDSILGLVKDLASKLKPNGGFYSTQDTVVGLTALAGFGKLVYAKPIHLTVSVSGALNEEVQVTKDNKILVQRKQVEQVPGKLKVKTKGSGCGLIQVTLRYNSLTPPGENKYYIKVLGQCHGVNCTDRKISGTVRYLPDGKSAGFSTVTLKMVTGIVPDPNGIKQLPGQNGNKILRADVEGNSIVLYFNDINNYGENFEFPVNRVVKVDNPQPGSATVVNYYNPVVSTTTTYTFEDTKVATTTAAPTKAPSPALTTAARPKKRSNRGR</sequence>
<dbReference type="GO" id="GO:0004867">
    <property type="term" value="F:serine-type endopeptidase inhibitor activity"/>
    <property type="evidence" value="ECO:0007669"/>
    <property type="project" value="UniProtKB-KW"/>
</dbReference>
<dbReference type="Gene3D" id="2.60.40.1930">
    <property type="match status" value="2"/>
</dbReference>
<dbReference type="Gene3D" id="2.20.130.20">
    <property type="match status" value="1"/>
</dbReference>
<evidence type="ECO:0000259" key="14">
    <source>
        <dbReference type="SMART" id="SM01360"/>
    </source>
</evidence>
<evidence type="ECO:0000256" key="9">
    <source>
        <dbReference type="ARBA" id="ARBA00057615"/>
    </source>
</evidence>
<comment type="subcellular location">
    <subcellularLocation>
        <location evidence="1">Secreted</location>
    </subcellularLocation>
</comment>
<dbReference type="InterPro" id="IPR011626">
    <property type="entry name" value="Alpha-macroglobulin_TED"/>
</dbReference>
<comment type="similarity">
    <text evidence="2">Belongs to the protease inhibitor I39 (alpha-2-macroglobulin) family.</text>
</comment>
<dbReference type="PROSITE" id="PS00477">
    <property type="entry name" value="ALPHA_2_MACROGLOBULIN"/>
    <property type="match status" value="1"/>
</dbReference>
<evidence type="ECO:0000256" key="2">
    <source>
        <dbReference type="ARBA" id="ARBA00010952"/>
    </source>
</evidence>
<gene>
    <name evidence="16" type="ORF">JTE90_022773</name>
</gene>
<comment type="function">
    <text evidence="9">Binds covalently through a thioester bond to the pathogen surface resulting in pathogen clearance.</text>
</comment>
<proteinExistence type="inferred from homology"/>
<dbReference type="InterPro" id="IPR008930">
    <property type="entry name" value="Terpenoid_cyclase/PrenylTrfase"/>
</dbReference>
<dbReference type="InterPro" id="IPR009048">
    <property type="entry name" value="A-macroglobulin_rcpt-bd"/>
</dbReference>
<dbReference type="InterPro" id="IPR019742">
    <property type="entry name" value="MacrogloblnA2_CS"/>
</dbReference>
<dbReference type="InterPro" id="IPR014756">
    <property type="entry name" value="Ig_E-set"/>
</dbReference>
<dbReference type="FunFam" id="2.60.40.1930:FF:000001">
    <property type="entry name" value="CD109 isoform 3"/>
    <property type="match status" value="1"/>
</dbReference>
<feature type="region of interest" description="Disordered" evidence="12">
    <location>
        <begin position="784"/>
        <end position="805"/>
    </location>
</feature>
<dbReference type="Gene3D" id="2.60.40.690">
    <property type="entry name" value="Alpha-macroglobulin, receptor-binding domain"/>
    <property type="match status" value="1"/>
</dbReference>
<protein>
    <recommendedName>
        <fullName evidence="11">TEP1-F</fullName>
    </recommendedName>
</protein>
<evidence type="ECO:0000313" key="17">
    <source>
        <dbReference type="Proteomes" id="UP000827092"/>
    </source>
</evidence>
<dbReference type="Gene3D" id="2.60.120.1540">
    <property type="match status" value="1"/>
</dbReference>
<dbReference type="Gene3D" id="2.60.40.1940">
    <property type="match status" value="1"/>
</dbReference>
<dbReference type="Proteomes" id="UP000827092">
    <property type="component" value="Unassembled WGS sequence"/>
</dbReference>
<dbReference type="InterPro" id="IPR036595">
    <property type="entry name" value="A-macroglobulin_rcpt-bd_sf"/>
</dbReference>
<dbReference type="InterPro" id="IPR011625">
    <property type="entry name" value="A2M_N_BRD"/>
</dbReference>
<organism evidence="16 17">
    <name type="scientific">Oedothorax gibbosus</name>
    <dbReference type="NCBI Taxonomy" id="931172"/>
    <lineage>
        <taxon>Eukaryota</taxon>
        <taxon>Metazoa</taxon>
        <taxon>Ecdysozoa</taxon>
        <taxon>Arthropoda</taxon>
        <taxon>Chelicerata</taxon>
        <taxon>Arachnida</taxon>
        <taxon>Araneae</taxon>
        <taxon>Araneomorphae</taxon>
        <taxon>Entelegynae</taxon>
        <taxon>Araneoidea</taxon>
        <taxon>Linyphiidae</taxon>
        <taxon>Erigoninae</taxon>
        <taxon>Oedothorax</taxon>
    </lineage>
</organism>
<dbReference type="InterPro" id="IPR047565">
    <property type="entry name" value="Alpha-macroglob_thiol-ester_cl"/>
</dbReference>
<dbReference type="SMART" id="SM01360">
    <property type="entry name" value="A2M"/>
    <property type="match status" value="1"/>
</dbReference>
<keyword evidence="7" id="KW-1015">Disulfide bond</keyword>
<feature type="compositionally biased region" description="Basic residues" evidence="12">
    <location>
        <begin position="1760"/>
        <end position="1769"/>
    </location>
</feature>
<evidence type="ECO:0000313" key="16">
    <source>
        <dbReference type="EMBL" id="KAG8180424.1"/>
    </source>
</evidence>
<dbReference type="SMART" id="SM01359">
    <property type="entry name" value="A2M_N_2"/>
    <property type="match status" value="1"/>
</dbReference>
<feature type="domain" description="Alpha-macroglobulin receptor-binding" evidence="15">
    <location>
        <begin position="1644"/>
        <end position="1733"/>
    </location>
</feature>
<feature type="domain" description="Alpha-2-macroglobulin bait region" evidence="13">
    <location>
        <begin position="497"/>
        <end position="697"/>
    </location>
</feature>
<name>A0AAV6U8N8_9ARAC</name>
<dbReference type="Pfam" id="PF17789">
    <property type="entry name" value="MG4"/>
    <property type="match status" value="1"/>
</dbReference>
<dbReference type="Pfam" id="PF01835">
    <property type="entry name" value="MG2"/>
    <property type="match status" value="1"/>
</dbReference>
<dbReference type="Pfam" id="PF17791">
    <property type="entry name" value="MG3"/>
    <property type="match status" value="1"/>
</dbReference>
<evidence type="ECO:0000256" key="6">
    <source>
        <dbReference type="ARBA" id="ARBA00022900"/>
    </source>
</evidence>
<dbReference type="Gene3D" id="2.60.40.10">
    <property type="entry name" value="Immunoglobulins"/>
    <property type="match status" value="2"/>
</dbReference>
<keyword evidence="6" id="KW-0722">Serine protease inhibitor</keyword>
<feature type="region of interest" description="Disordered" evidence="12">
    <location>
        <begin position="1744"/>
        <end position="1769"/>
    </location>
</feature>
<feature type="region of interest" description="Disordered" evidence="12">
    <location>
        <begin position="567"/>
        <end position="601"/>
    </location>
</feature>
<accession>A0AAV6U8N8</accession>
<keyword evidence="4" id="KW-0646">Protease inhibitor</keyword>
<dbReference type="SUPFAM" id="SSF49410">
    <property type="entry name" value="Alpha-macroglobulin receptor domain"/>
    <property type="match status" value="1"/>
</dbReference>
<dbReference type="SMART" id="SM01419">
    <property type="entry name" value="Thiol-ester_cl"/>
    <property type="match status" value="1"/>
</dbReference>
<dbReference type="InterPro" id="IPR001599">
    <property type="entry name" value="Macroglobln_a2"/>
</dbReference>
<dbReference type="PANTHER" id="PTHR11412:SF171">
    <property type="entry name" value="PREGNANCY ZONE PROTEIN-LIKE PROTEIN"/>
    <property type="match status" value="1"/>
</dbReference>
<dbReference type="Pfam" id="PF07678">
    <property type="entry name" value="TED_complement"/>
    <property type="match status" value="1"/>
</dbReference>
<evidence type="ECO:0000259" key="15">
    <source>
        <dbReference type="SMART" id="SM01361"/>
    </source>
</evidence>
<reference evidence="16 17" key="1">
    <citation type="journal article" date="2022" name="Nat. Ecol. Evol.">
        <title>A masculinizing supergene underlies an exaggerated male reproductive morph in a spider.</title>
        <authorList>
            <person name="Hendrickx F."/>
            <person name="De Corte Z."/>
            <person name="Sonet G."/>
            <person name="Van Belleghem S.M."/>
            <person name="Kostlbacher S."/>
            <person name="Vangestel C."/>
        </authorList>
    </citation>
    <scope>NUCLEOTIDE SEQUENCE [LARGE SCALE GENOMIC DNA]</scope>
    <source>
        <strain evidence="16">W744_W776</strain>
    </source>
</reference>
<feature type="compositionally biased region" description="Low complexity" evidence="12">
    <location>
        <begin position="1744"/>
        <end position="1759"/>
    </location>
</feature>